<dbReference type="STRING" id="52.CMC5_021320"/>
<feature type="transmembrane region" description="Helical" evidence="2">
    <location>
        <begin position="337"/>
        <end position="359"/>
    </location>
</feature>
<keyword evidence="4" id="KW-1185">Reference proteome</keyword>
<feature type="transmembrane region" description="Helical" evidence="2">
    <location>
        <begin position="51"/>
        <end position="74"/>
    </location>
</feature>
<dbReference type="AlphaFoldDB" id="A0A0K1EAS9"/>
<feature type="region of interest" description="Disordered" evidence="1">
    <location>
        <begin position="294"/>
        <end position="318"/>
    </location>
</feature>
<evidence type="ECO:0000256" key="2">
    <source>
        <dbReference type="SAM" id="Phobius"/>
    </source>
</evidence>
<keyword evidence="2" id="KW-0472">Membrane</keyword>
<dbReference type="KEGG" id="ccro:CMC5_021320"/>
<reference evidence="3 4" key="1">
    <citation type="submission" date="2015-07" db="EMBL/GenBank/DDBJ databases">
        <title>Genome analysis of myxobacterium Chondromyces crocatus Cm c5 reveals a high potential for natural compound synthesis and the genetic basis for the loss of fruiting body formation.</title>
        <authorList>
            <person name="Zaburannyi N."/>
            <person name="Bunk B."/>
            <person name="Maier J."/>
            <person name="Overmann J."/>
            <person name="Mueller R."/>
        </authorList>
    </citation>
    <scope>NUCLEOTIDE SEQUENCE [LARGE SCALE GENOMIC DNA]</scope>
    <source>
        <strain evidence="3 4">Cm c5</strain>
    </source>
</reference>
<gene>
    <name evidence="3" type="ORF">CMC5_021320</name>
</gene>
<organism evidence="3 4">
    <name type="scientific">Chondromyces crocatus</name>
    <dbReference type="NCBI Taxonomy" id="52"/>
    <lineage>
        <taxon>Bacteria</taxon>
        <taxon>Pseudomonadati</taxon>
        <taxon>Myxococcota</taxon>
        <taxon>Polyangia</taxon>
        <taxon>Polyangiales</taxon>
        <taxon>Polyangiaceae</taxon>
        <taxon>Chondromyces</taxon>
    </lineage>
</organism>
<dbReference type="Proteomes" id="UP000067626">
    <property type="component" value="Chromosome"/>
</dbReference>
<protein>
    <submittedName>
        <fullName evidence="3">Uncharacterized protein</fullName>
    </submittedName>
</protein>
<keyword evidence="2" id="KW-1133">Transmembrane helix</keyword>
<feature type="transmembrane region" description="Helical" evidence="2">
    <location>
        <begin position="21"/>
        <end position="45"/>
    </location>
</feature>
<evidence type="ECO:0000256" key="1">
    <source>
        <dbReference type="SAM" id="MobiDB-lite"/>
    </source>
</evidence>
<name>A0A0K1EAS9_CHOCO</name>
<proteinExistence type="predicted"/>
<dbReference type="InterPro" id="IPR011990">
    <property type="entry name" value="TPR-like_helical_dom_sf"/>
</dbReference>
<dbReference type="SUPFAM" id="SSF48452">
    <property type="entry name" value="TPR-like"/>
    <property type="match status" value="1"/>
</dbReference>
<dbReference type="RefSeq" id="WP_050430282.1">
    <property type="nucleotide sequence ID" value="NZ_CP012159.1"/>
</dbReference>
<accession>A0A0K1EAS9</accession>
<dbReference type="EMBL" id="CP012159">
    <property type="protein sequence ID" value="AKT37991.1"/>
    <property type="molecule type" value="Genomic_DNA"/>
</dbReference>
<dbReference type="OrthoDB" id="5494183at2"/>
<feature type="transmembrane region" description="Helical" evidence="2">
    <location>
        <begin position="379"/>
        <end position="401"/>
    </location>
</feature>
<keyword evidence="2" id="KW-0812">Transmembrane</keyword>
<evidence type="ECO:0000313" key="4">
    <source>
        <dbReference type="Proteomes" id="UP000067626"/>
    </source>
</evidence>
<evidence type="ECO:0000313" key="3">
    <source>
        <dbReference type="EMBL" id="AKT37991.1"/>
    </source>
</evidence>
<sequence length="667" mass="72263">MAREAPVLSGTIEHAKHRNAALSMASGALILVVGIALLLTCLFARETSLPMLFLGLIMSVRGAMYLAAATLQLFDSSAVQPINKAESLMYARRFAEAEEHLDYAETRAVRTTHFLAIALNRANIALRRGRVKEALRHTTRVIERPPGWGSRAENQLSITSALSLRALLSAPTAAPADVLADIEAVHQSDMVTEEARGRAELARAVLIERTGDHEALKRHLREKRSLLLQIPHLDERALVRAYQRMTQVKSASIYRQIPEMSFAAAPEGDGWIRQLSPSAAAFLTPGAHPTGASNADIDAPLSFEPSPSSVDQPAREGTEPFTRAPIEARITRPSPRLLRSLLTGSAVVAAVPLGIHLLSPATLPALGTWVQSVVLSTHTFFKHILPTLLLLMISWVAWWFLGMYLQKKRIADAVLLFDRGEEERGLAALTSLMHQVSDPILAASTHFTLAIVADRRADFDTALRHCNEALHRLDSPRLRALSSDQLLPSLVAKRALLFAATGRHADARAEFAFLAANHPTYSSLDASRFQLALVLAASRGDLERLAALSQQTGGRVLPVFDDLLASLGHAAARPHAMGPGERARLEAELNDDPVIHEWLQKVAPALLTAFIQAGEQSAEENSGAFRTARCPVTHADAAAITEAEAEVEAEAAARTAANARSPDVMDT</sequence>